<organism evidence="3 4">
    <name type="scientific">Microcella putealis</name>
    <dbReference type="NCBI Taxonomy" id="337005"/>
    <lineage>
        <taxon>Bacteria</taxon>
        <taxon>Bacillati</taxon>
        <taxon>Actinomycetota</taxon>
        <taxon>Actinomycetes</taxon>
        <taxon>Micrococcales</taxon>
        <taxon>Microbacteriaceae</taxon>
        <taxon>Microcella</taxon>
    </lineage>
</organism>
<feature type="region of interest" description="Disordered" evidence="1">
    <location>
        <begin position="28"/>
        <end position="63"/>
    </location>
</feature>
<dbReference type="Proteomes" id="UP000293519">
    <property type="component" value="Unassembled WGS sequence"/>
</dbReference>
<evidence type="ECO:0000313" key="3">
    <source>
        <dbReference type="EMBL" id="RZS59198.1"/>
    </source>
</evidence>
<evidence type="ECO:0000256" key="1">
    <source>
        <dbReference type="SAM" id="MobiDB-lite"/>
    </source>
</evidence>
<sequence>MPTPARPAFRLATAAAASALLLTLAACAPEQPAPTEPVAEPSSEPTPSPEPSETTPEPSPEPELVFTMPADCTVILPADRVGTLEAQGLTLLGGPGSLYGDEYFGDQTPEQLIGGMSCVWGQEGVDLSTILFSVAPLNAVSRESTINELVAQGYVPFEREDSSLAFGVLGEEGIGPAIYNLITDDAWFSVLNSLGGQTGFDESVLFTEEMRGVAYGAIE</sequence>
<feature type="chain" id="PRO_5020459342" evidence="2">
    <location>
        <begin position="29"/>
        <end position="219"/>
    </location>
</feature>
<dbReference type="OrthoDB" id="5119140at2"/>
<dbReference type="AlphaFoldDB" id="A0A4Q7LY98"/>
<dbReference type="RefSeq" id="WP_130484307.1">
    <property type="nucleotide sequence ID" value="NZ_SGWW01000001.1"/>
</dbReference>
<evidence type="ECO:0000313" key="4">
    <source>
        <dbReference type="Proteomes" id="UP000293519"/>
    </source>
</evidence>
<evidence type="ECO:0000256" key="2">
    <source>
        <dbReference type="SAM" id="SignalP"/>
    </source>
</evidence>
<dbReference type="PROSITE" id="PS51257">
    <property type="entry name" value="PROKAR_LIPOPROTEIN"/>
    <property type="match status" value="1"/>
</dbReference>
<reference evidence="3 4" key="1">
    <citation type="journal article" date="2015" name="Stand. Genomic Sci.">
        <title>Genomic Encyclopedia of Bacterial and Archaeal Type Strains, Phase III: the genomes of soil and plant-associated and newly described type strains.</title>
        <authorList>
            <person name="Whitman W.B."/>
            <person name="Woyke T."/>
            <person name="Klenk H.P."/>
            <person name="Zhou Y."/>
            <person name="Lilburn T.G."/>
            <person name="Beck B.J."/>
            <person name="De Vos P."/>
            <person name="Vandamme P."/>
            <person name="Eisen J.A."/>
            <person name="Garrity G."/>
            <person name="Hugenholtz P."/>
            <person name="Kyrpides N.C."/>
        </authorList>
    </citation>
    <scope>NUCLEOTIDE SEQUENCE [LARGE SCALE GENOMIC DNA]</scope>
    <source>
        <strain evidence="3 4">CV2</strain>
    </source>
</reference>
<dbReference type="EMBL" id="SGWW01000001">
    <property type="protein sequence ID" value="RZS59198.1"/>
    <property type="molecule type" value="Genomic_DNA"/>
</dbReference>
<comment type="caution">
    <text evidence="3">The sequence shown here is derived from an EMBL/GenBank/DDBJ whole genome shotgun (WGS) entry which is preliminary data.</text>
</comment>
<feature type="signal peptide" evidence="2">
    <location>
        <begin position="1"/>
        <end position="28"/>
    </location>
</feature>
<name>A0A4Q7LY98_9MICO</name>
<protein>
    <submittedName>
        <fullName evidence="3">Uncharacterized protein</fullName>
    </submittedName>
</protein>
<keyword evidence="2" id="KW-0732">Signal</keyword>
<gene>
    <name evidence="3" type="ORF">EV141_0416</name>
</gene>
<accession>A0A4Q7LY98</accession>
<proteinExistence type="predicted"/>
<keyword evidence="4" id="KW-1185">Reference proteome</keyword>